<keyword evidence="1" id="KW-0732">Signal</keyword>
<proteinExistence type="predicted"/>
<accession>A0ABU7U2U5</accession>
<feature type="signal peptide" evidence="1">
    <location>
        <begin position="1"/>
        <end position="25"/>
    </location>
</feature>
<dbReference type="EMBL" id="JAWJZY010000003">
    <property type="protein sequence ID" value="MEE8659179.1"/>
    <property type="molecule type" value="Genomic_DNA"/>
</dbReference>
<reference evidence="2 3" key="1">
    <citation type="submission" date="2023-10" db="EMBL/GenBank/DDBJ databases">
        <title>Sorlinia euscelidii gen. nov., sp. nov., an acetic acid bacteria isolated from the gut of Euscelidius variegatus emitter.</title>
        <authorList>
            <person name="Michoud G."/>
            <person name="Marasco R."/>
            <person name="Seferji K."/>
            <person name="Gonella E."/>
            <person name="Garuglieri E."/>
            <person name="Alma A."/>
            <person name="Mapelli F."/>
            <person name="Borin S."/>
            <person name="Daffonchio D."/>
            <person name="Crotti E."/>
        </authorList>
    </citation>
    <scope>NUCLEOTIDE SEQUENCE [LARGE SCALE GENOMIC DNA]</scope>
    <source>
        <strain evidence="2 3">EV16P</strain>
    </source>
</reference>
<feature type="chain" id="PRO_5047141981" evidence="1">
    <location>
        <begin position="26"/>
        <end position="126"/>
    </location>
</feature>
<sequence length="126" mass="13806">MRSKWQWAVIIMTFAAGMSASPLQAAAGPFDKCGTAPVEPDLKLDTVAHFNEAVDKFQSYQKDARKYDDCVIKQARIAEEAISTDARKQIAAIHDQGMAIHNRISKDFADMAASFNKASAKLKKSG</sequence>
<gene>
    <name evidence="2" type="ORF">DOFOFD_09150</name>
</gene>
<name>A0ABU7U2U5_9PROT</name>
<dbReference type="Proteomes" id="UP001312908">
    <property type="component" value="Unassembled WGS sequence"/>
</dbReference>
<keyword evidence="3" id="KW-1185">Reference proteome</keyword>
<evidence type="ECO:0000313" key="2">
    <source>
        <dbReference type="EMBL" id="MEE8659179.1"/>
    </source>
</evidence>
<comment type="caution">
    <text evidence="2">The sequence shown here is derived from an EMBL/GenBank/DDBJ whole genome shotgun (WGS) entry which is preliminary data.</text>
</comment>
<evidence type="ECO:0000313" key="3">
    <source>
        <dbReference type="Proteomes" id="UP001312908"/>
    </source>
</evidence>
<dbReference type="RefSeq" id="WP_394820023.1">
    <property type="nucleotide sequence ID" value="NZ_JAWJZY010000003.1"/>
</dbReference>
<organism evidence="2 3">
    <name type="scientific">Sorlinia euscelidii</name>
    <dbReference type="NCBI Taxonomy" id="3081148"/>
    <lineage>
        <taxon>Bacteria</taxon>
        <taxon>Pseudomonadati</taxon>
        <taxon>Pseudomonadota</taxon>
        <taxon>Alphaproteobacteria</taxon>
        <taxon>Acetobacterales</taxon>
        <taxon>Acetobacteraceae</taxon>
        <taxon>Sorlinia</taxon>
    </lineage>
</organism>
<evidence type="ECO:0000256" key="1">
    <source>
        <dbReference type="SAM" id="SignalP"/>
    </source>
</evidence>
<protein>
    <submittedName>
        <fullName evidence="2">Uncharacterized protein</fullName>
    </submittedName>
</protein>